<dbReference type="Proteomes" id="UP000078046">
    <property type="component" value="Unassembled WGS sequence"/>
</dbReference>
<dbReference type="AlphaFoldDB" id="A0A177AVJ0"/>
<dbReference type="GO" id="GO:0031514">
    <property type="term" value="C:motile cilium"/>
    <property type="evidence" value="ECO:0007669"/>
    <property type="project" value="UniProtKB-SubCell"/>
</dbReference>
<dbReference type="SUPFAM" id="SSF47391">
    <property type="entry name" value="Dimerization-anchoring domain of cAMP-dependent PK regulatory subunit"/>
    <property type="match status" value="1"/>
</dbReference>
<evidence type="ECO:0000256" key="2">
    <source>
        <dbReference type="ARBA" id="ARBA00022846"/>
    </source>
</evidence>
<dbReference type="PANTHER" id="PTHR14952">
    <property type="entry name" value="ROPPORIN-1-LIKE PROTEIN"/>
    <property type="match status" value="1"/>
</dbReference>
<evidence type="ECO:0008006" key="8">
    <source>
        <dbReference type="Google" id="ProtNLM"/>
    </source>
</evidence>
<dbReference type="FunFam" id="1.20.890.10:FF:000004">
    <property type="entry name" value="ropporin-1-like protein isoform X2"/>
    <property type="match status" value="1"/>
</dbReference>
<keyword evidence="3" id="KW-0969">Cilium</keyword>
<gene>
    <name evidence="6" type="ORF">A3Q56_06724</name>
</gene>
<dbReference type="PANTHER" id="PTHR14952:SF9">
    <property type="entry name" value="EF-HAND DOMAIN-CONTAINING PROTEIN"/>
    <property type="match status" value="1"/>
</dbReference>
<comment type="similarity">
    <text evidence="5">Belongs to the ropporin family.</text>
</comment>
<evidence type="ECO:0000256" key="4">
    <source>
        <dbReference type="ARBA" id="ARBA00023273"/>
    </source>
</evidence>
<comment type="subcellular location">
    <subcellularLocation>
        <location evidence="1">Cell projection</location>
        <location evidence="1">Cilium</location>
        <location evidence="1">Flagellum</location>
    </subcellularLocation>
</comment>
<dbReference type="OrthoDB" id="10067602at2759"/>
<evidence type="ECO:0000256" key="1">
    <source>
        <dbReference type="ARBA" id="ARBA00004230"/>
    </source>
</evidence>
<dbReference type="CDD" id="cd23019">
    <property type="entry name" value="DD_ROP"/>
    <property type="match status" value="1"/>
</dbReference>
<accession>A0A177AVJ0</accession>
<proteinExistence type="inferred from homology"/>
<evidence type="ECO:0000256" key="5">
    <source>
        <dbReference type="ARBA" id="ARBA00035651"/>
    </source>
</evidence>
<keyword evidence="2" id="KW-0282">Flagellum</keyword>
<name>A0A177AVJ0_9BILA</name>
<dbReference type="EMBL" id="LWCA01001248">
    <property type="protein sequence ID" value="OAF65542.1"/>
    <property type="molecule type" value="Genomic_DNA"/>
</dbReference>
<dbReference type="Gene3D" id="1.20.890.10">
    <property type="entry name" value="cAMP-dependent protein kinase regulatory subunit, dimerization-anchoring domain"/>
    <property type="match status" value="1"/>
</dbReference>
<evidence type="ECO:0000313" key="6">
    <source>
        <dbReference type="EMBL" id="OAF65542.1"/>
    </source>
</evidence>
<reference evidence="6 7" key="1">
    <citation type="submission" date="2016-04" db="EMBL/GenBank/DDBJ databases">
        <title>The genome of Intoshia linei affirms orthonectids as highly simplified spiralians.</title>
        <authorList>
            <person name="Mikhailov K.V."/>
            <person name="Slusarev G.S."/>
            <person name="Nikitin M.A."/>
            <person name="Logacheva M.D."/>
            <person name="Penin A."/>
            <person name="Aleoshin V."/>
            <person name="Panchin Y.V."/>
        </authorList>
    </citation>
    <scope>NUCLEOTIDE SEQUENCE [LARGE SCALE GENOMIC DNA]</scope>
    <source>
        <strain evidence="6">Intl2013</strain>
        <tissue evidence="6">Whole animal</tissue>
    </source>
</reference>
<keyword evidence="7" id="KW-1185">Reference proteome</keyword>
<dbReference type="Gene3D" id="3.30.420.10">
    <property type="entry name" value="Ribonuclease H-like superfamily/Ribonuclease H"/>
    <property type="match status" value="1"/>
</dbReference>
<evidence type="ECO:0000256" key="3">
    <source>
        <dbReference type="ARBA" id="ARBA00023069"/>
    </source>
</evidence>
<comment type="caution">
    <text evidence="6">The sequence shown here is derived from an EMBL/GenBank/DDBJ whole genome shotgun (WGS) entry which is preliminary data.</text>
</comment>
<keyword evidence="4" id="KW-0966">Cell projection</keyword>
<dbReference type="GO" id="GO:0003676">
    <property type="term" value="F:nucleic acid binding"/>
    <property type="evidence" value="ECO:0007669"/>
    <property type="project" value="InterPro"/>
</dbReference>
<evidence type="ECO:0000313" key="7">
    <source>
        <dbReference type="Proteomes" id="UP000078046"/>
    </source>
</evidence>
<sequence>MSDSFYCSQQINIPPDLPNILKSYTKAAVRTQPKDVIKWSAAYFRALANGDVAPTKSRLELPICTQKTDSGLTPGLLYLLHKQNEKSAIDMPRSGRPPMLSVRNERHLCKESRIFPGKSTKNVKRDSLGSSVSMSTETVRISAKKPLLSKPNIKRRLLWCQSHLKWSKLDWNKVLFSDDSKIQLLSTTKSYVRRPKGKRFNSKYTTNTTKYSLSIMVLGVIRYDGRCILVRCNGNVDSNENGITSFCDIDQNILLRRGAQDFFPFRDKQYSTKVCIQTKWLDISLPMELLNEIFLLGHFGDDQIEWNHFLVVTTLFIRDNITSSLQLACELLSSDPTGSECHILFALFVDIYTFVAQIDDDITFETIETAIEYLKNDAKKQNDQIHPGNFFHKDCPPLK</sequence>
<organism evidence="6 7">
    <name type="scientific">Intoshia linei</name>
    <dbReference type="NCBI Taxonomy" id="1819745"/>
    <lineage>
        <taxon>Eukaryota</taxon>
        <taxon>Metazoa</taxon>
        <taxon>Spiralia</taxon>
        <taxon>Lophotrochozoa</taxon>
        <taxon>Mesozoa</taxon>
        <taxon>Orthonectida</taxon>
        <taxon>Rhopaluridae</taxon>
        <taxon>Intoshia</taxon>
    </lineage>
</organism>
<dbReference type="InterPro" id="IPR036397">
    <property type="entry name" value="RNaseH_sf"/>
</dbReference>
<protein>
    <recommendedName>
        <fullName evidence="8">RIIa domain-containing protein</fullName>
    </recommendedName>
</protein>
<dbReference type="InterPro" id="IPR047844">
    <property type="entry name" value="ROP_DD"/>
</dbReference>